<feature type="transmembrane region" description="Helical" evidence="6">
    <location>
        <begin position="485"/>
        <end position="505"/>
    </location>
</feature>
<dbReference type="GO" id="GO:0022857">
    <property type="term" value="F:transmembrane transporter activity"/>
    <property type="evidence" value="ECO:0007669"/>
    <property type="project" value="InterPro"/>
</dbReference>
<keyword evidence="3 6" id="KW-1133">Transmembrane helix</keyword>
<sequence length="525" mass="56486">MAADEQQHPQPSETTQLLPSPSSPPSLSTSSLPSPLRSIIAAFTIHLLLNTATNLALAPQTAILRDIVCKQYYDGVGVGVGAGSRSDTTSPGLDRCSVAPVQSEVAYVIGWEAAIENIPNMLLAVPFGALADRVGRKKILLLAIVGMFMNDVWIRLVYWFPHIFPVRAVWIAGLWQSFGSGAATLSSITHALVADACPEEQRTFAFSQIRSAKLLSQLIFVPVGGALISLNPWIPMFISTGVFICGFLAAILLVPSDWPPSPSGRRSHRESQGLLDGQDVPQDDDDDDDDDDKSSWLSRRGIAATFSVLTDWAVENSRLLPLVLSFFVFQLGEQAGLTLMLQYAAKRLSWTFSKASLLISIRAGVNMAALVVLLPAISTLLTTRHRLSVLKKDKRLALASGLLLVLGCAIVFQAVSSVSMVTGLVLISLGDVFAIPVRSLATGLVHPRHLAVLYTVIEVMTQSGLFIGQPMLAGAFRWGLNLGDVWLGLPFLFAATFFLLAFIAVSSVPSRRSVVGEGVLEDVDS</sequence>
<evidence type="ECO:0000313" key="9">
    <source>
        <dbReference type="Proteomes" id="UP001251528"/>
    </source>
</evidence>
<feature type="transmembrane region" description="Helical" evidence="6">
    <location>
        <begin position="363"/>
        <end position="383"/>
    </location>
</feature>
<feature type="domain" description="Major facilitator superfamily (MFS) profile" evidence="7">
    <location>
        <begin position="38"/>
        <end position="513"/>
    </location>
</feature>
<keyword evidence="2 6" id="KW-0812">Transmembrane</keyword>
<feature type="transmembrane region" description="Helical" evidence="6">
    <location>
        <begin position="452"/>
        <end position="473"/>
    </location>
</feature>
<comment type="subcellular location">
    <subcellularLocation>
        <location evidence="1">Membrane</location>
        <topology evidence="1">Multi-pass membrane protein</topology>
    </subcellularLocation>
</comment>
<dbReference type="SUPFAM" id="SSF103473">
    <property type="entry name" value="MFS general substrate transporter"/>
    <property type="match status" value="1"/>
</dbReference>
<protein>
    <recommendedName>
        <fullName evidence="7">Major facilitator superfamily (MFS) profile domain-containing protein</fullName>
    </recommendedName>
</protein>
<evidence type="ECO:0000256" key="3">
    <source>
        <dbReference type="ARBA" id="ARBA00022989"/>
    </source>
</evidence>
<dbReference type="PROSITE" id="PS50850">
    <property type="entry name" value="MFS"/>
    <property type="match status" value="1"/>
</dbReference>
<feature type="transmembrane region" description="Helical" evidence="6">
    <location>
        <begin position="395"/>
        <end position="415"/>
    </location>
</feature>
<evidence type="ECO:0000256" key="2">
    <source>
        <dbReference type="ARBA" id="ARBA00022692"/>
    </source>
</evidence>
<dbReference type="Pfam" id="PF07690">
    <property type="entry name" value="MFS_1"/>
    <property type="match status" value="1"/>
</dbReference>
<evidence type="ECO:0000256" key="4">
    <source>
        <dbReference type="ARBA" id="ARBA00023136"/>
    </source>
</evidence>
<accession>A0AAJ0CNK5</accession>
<comment type="caution">
    <text evidence="8">The sequence shown here is derived from an EMBL/GenBank/DDBJ whole genome shotgun (WGS) entry which is preliminary data.</text>
</comment>
<dbReference type="PANTHER" id="PTHR23507">
    <property type="entry name" value="ZGC:174356"/>
    <property type="match status" value="1"/>
</dbReference>
<feature type="compositionally biased region" description="Acidic residues" evidence="5">
    <location>
        <begin position="281"/>
        <end position="292"/>
    </location>
</feature>
<dbReference type="InterPro" id="IPR011701">
    <property type="entry name" value="MFS"/>
</dbReference>
<dbReference type="GO" id="GO:0016020">
    <property type="term" value="C:membrane"/>
    <property type="evidence" value="ECO:0007669"/>
    <property type="project" value="UniProtKB-SubCell"/>
</dbReference>
<dbReference type="InterPro" id="IPR036259">
    <property type="entry name" value="MFS_trans_sf"/>
</dbReference>
<dbReference type="Proteomes" id="UP001251528">
    <property type="component" value="Unassembled WGS sequence"/>
</dbReference>
<feature type="transmembrane region" description="Helical" evidence="6">
    <location>
        <begin position="172"/>
        <end position="193"/>
    </location>
</feature>
<proteinExistence type="predicted"/>
<feature type="region of interest" description="Disordered" evidence="5">
    <location>
        <begin position="262"/>
        <end position="294"/>
    </location>
</feature>
<dbReference type="PANTHER" id="PTHR23507:SF1">
    <property type="entry name" value="FI18259P1-RELATED"/>
    <property type="match status" value="1"/>
</dbReference>
<keyword evidence="9" id="KW-1185">Reference proteome</keyword>
<evidence type="ECO:0000313" key="8">
    <source>
        <dbReference type="EMBL" id="KAK2597400.1"/>
    </source>
</evidence>
<keyword evidence="4 6" id="KW-0472">Membrane</keyword>
<feature type="transmembrane region" description="Helical" evidence="6">
    <location>
        <begin position="214"/>
        <end position="230"/>
    </location>
</feature>
<evidence type="ECO:0000259" key="7">
    <source>
        <dbReference type="PROSITE" id="PS50850"/>
    </source>
</evidence>
<evidence type="ECO:0000256" key="5">
    <source>
        <dbReference type="SAM" id="MobiDB-lite"/>
    </source>
</evidence>
<reference evidence="8" key="1">
    <citation type="submission" date="2023-06" db="EMBL/GenBank/DDBJ databases">
        <title>Conoideocrella luteorostrata (Hypocreales: Clavicipitaceae), a potential biocontrol fungus for elongate hemlock scale in United States Christmas tree production areas.</title>
        <authorList>
            <person name="Barrett H."/>
            <person name="Lovett B."/>
            <person name="Macias A.M."/>
            <person name="Stajich J.E."/>
            <person name="Kasson M.T."/>
        </authorList>
    </citation>
    <scope>NUCLEOTIDE SEQUENCE</scope>
    <source>
        <strain evidence="8">ARSEF 14590</strain>
    </source>
</reference>
<feature type="compositionally biased region" description="Low complexity" evidence="5">
    <location>
        <begin position="11"/>
        <end position="30"/>
    </location>
</feature>
<feature type="region of interest" description="Disordered" evidence="5">
    <location>
        <begin position="1"/>
        <end position="30"/>
    </location>
</feature>
<organism evidence="8 9">
    <name type="scientific">Conoideocrella luteorostrata</name>
    <dbReference type="NCBI Taxonomy" id="1105319"/>
    <lineage>
        <taxon>Eukaryota</taxon>
        <taxon>Fungi</taxon>
        <taxon>Dikarya</taxon>
        <taxon>Ascomycota</taxon>
        <taxon>Pezizomycotina</taxon>
        <taxon>Sordariomycetes</taxon>
        <taxon>Hypocreomycetidae</taxon>
        <taxon>Hypocreales</taxon>
        <taxon>Clavicipitaceae</taxon>
        <taxon>Conoideocrella</taxon>
    </lineage>
</organism>
<name>A0AAJ0CNK5_9HYPO</name>
<feature type="transmembrane region" description="Helical" evidence="6">
    <location>
        <begin position="236"/>
        <end position="256"/>
    </location>
</feature>
<dbReference type="EMBL" id="JASWJB010000106">
    <property type="protein sequence ID" value="KAK2597400.1"/>
    <property type="molecule type" value="Genomic_DNA"/>
</dbReference>
<evidence type="ECO:0000256" key="1">
    <source>
        <dbReference type="ARBA" id="ARBA00004141"/>
    </source>
</evidence>
<evidence type="ECO:0000256" key="6">
    <source>
        <dbReference type="SAM" id="Phobius"/>
    </source>
</evidence>
<feature type="transmembrane region" description="Helical" evidence="6">
    <location>
        <begin position="319"/>
        <end position="343"/>
    </location>
</feature>
<dbReference type="InterPro" id="IPR020846">
    <property type="entry name" value="MFS_dom"/>
</dbReference>
<dbReference type="Gene3D" id="1.20.1250.20">
    <property type="entry name" value="MFS general substrate transporter like domains"/>
    <property type="match status" value="1"/>
</dbReference>
<feature type="transmembrane region" description="Helical" evidence="6">
    <location>
        <begin position="139"/>
        <end position="160"/>
    </location>
</feature>
<feature type="transmembrane region" description="Helical" evidence="6">
    <location>
        <begin position="421"/>
        <end position="440"/>
    </location>
</feature>
<gene>
    <name evidence="8" type="ORF">QQS21_006024</name>
</gene>
<dbReference type="AlphaFoldDB" id="A0AAJ0CNK5"/>